<evidence type="ECO:0000313" key="1">
    <source>
        <dbReference type="EMBL" id="ATP53257.1"/>
    </source>
</evidence>
<dbReference type="GO" id="GO:0019441">
    <property type="term" value="P:L-tryptophan catabolic process to kynurenine"/>
    <property type="evidence" value="ECO:0007669"/>
    <property type="project" value="InterPro"/>
</dbReference>
<dbReference type="PANTHER" id="PTHR31118:SF12">
    <property type="entry name" value="CYCLASE-LIKE PROTEIN 2"/>
    <property type="match status" value="1"/>
</dbReference>
<dbReference type="EMBL" id="CP024160">
    <property type="protein sequence ID" value="ATP53257.1"/>
    <property type="molecule type" value="Genomic_DNA"/>
</dbReference>
<proteinExistence type="predicted"/>
<evidence type="ECO:0000313" key="2">
    <source>
        <dbReference type="Proteomes" id="UP000225608"/>
    </source>
</evidence>
<dbReference type="KEGG" id="caer:CSV91_01115"/>
<organism evidence="1 2">
    <name type="scientific">Collinsella aerofaciens</name>
    <dbReference type="NCBI Taxonomy" id="74426"/>
    <lineage>
        <taxon>Bacteria</taxon>
        <taxon>Bacillati</taxon>
        <taxon>Actinomycetota</taxon>
        <taxon>Coriobacteriia</taxon>
        <taxon>Coriobacteriales</taxon>
        <taxon>Coriobacteriaceae</taxon>
        <taxon>Collinsella</taxon>
    </lineage>
</organism>
<dbReference type="InterPro" id="IPR007325">
    <property type="entry name" value="KFase/CYL"/>
</dbReference>
<dbReference type="Proteomes" id="UP000225608">
    <property type="component" value="Chromosome"/>
</dbReference>
<dbReference type="Pfam" id="PF04199">
    <property type="entry name" value="Cyclase"/>
    <property type="match status" value="1"/>
</dbReference>
<reference evidence="1 2" key="1">
    <citation type="submission" date="2017-10" db="EMBL/GenBank/DDBJ databases">
        <title>Complete genome sequence of Collinsella aerofaciens isolated from the gut of a healthy adult Indian.</title>
        <authorList>
            <person name="Bag S."/>
            <person name="Ghosh T.S."/>
            <person name="Das B."/>
        </authorList>
    </citation>
    <scope>NUCLEOTIDE SEQUENCE [LARGE SCALE GENOMIC DNA]</scope>
    <source>
        <strain evidence="2">indica</strain>
    </source>
</reference>
<sequence length="256" mass="29090">MPALDLWNLASQLKSTDYRWVDLTHTLSCDTPHWFGFEPFESTKLFDYLPGTPEDMLAPMRCFQYSVASQYGTHVDAPRHFHVDGRSLGEIEPIEFMHPLCVIDKHEECAANPDFILAIDDLKAWEDEHGRIPEDAFVAFRSDWSKLADLENKDEDGQPHYPGWDLDAIKWLVEERNIGAIGHEPADTDPATVTTREDAYPYPGEQYILSVDRYQIEVMDHLDELPATGAVIFCTFPKVRDGVGYPARVFAVCPAS</sequence>
<dbReference type="InterPro" id="IPR037175">
    <property type="entry name" value="KFase_sf"/>
</dbReference>
<dbReference type="RefSeq" id="WP_099431465.1">
    <property type="nucleotide sequence ID" value="NZ_CP024160.1"/>
</dbReference>
<dbReference type="SUPFAM" id="SSF102198">
    <property type="entry name" value="Putative cyclase"/>
    <property type="match status" value="1"/>
</dbReference>
<name>A0A2D1TV75_9ACTN</name>
<dbReference type="AlphaFoldDB" id="A0A2D1TV75"/>
<protein>
    <submittedName>
        <fullName evidence="1">Cyclase</fullName>
    </submittedName>
</protein>
<gene>
    <name evidence="1" type="ORF">CSV91_01115</name>
</gene>
<dbReference type="Gene3D" id="3.50.30.50">
    <property type="entry name" value="Putative cyclase"/>
    <property type="match status" value="1"/>
</dbReference>
<dbReference type="PANTHER" id="PTHR31118">
    <property type="entry name" value="CYCLASE-LIKE PROTEIN 2"/>
    <property type="match status" value="1"/>
</dbReference>
<dbReference type="GO" id="GO:0004061">
    <property type="term" value="F:arylformamidase activity"/>
    <property type="evidence" value="ECO:0007669"/>
    <property type="project" value="InterPro"/>
</dbReference>
<accession>A0A2D1TV75</accession>